<protein>
    <submittedName>
        <fullName evidence="10 11">Transmembrane protein 106B-like</fullName>
    </submittedName>
</protein>
<dbReference type="GO" id="GO:0012505">
    <property type="term" value="C:endomembrane system"/>
    <property type="evidence" value="ECO:0007669"/>
    <property type="project" value="UniProtKB-SubCell"/>
</dbReference>
<dbReference type="InterPro" id="IPR048511">
    <property type="entry name" value="TMEM106_N"/>
</dbReference>
<comment type="similarity">
    <text evidence="2">Belongs to the TMEM106 family.</text>
</comment>
<dbReference type="Pfam" id="PF21002">
    <property type="entry name" value="TMEM106_N"/>
    <property type="match status" value="1"/>
</dbReference>
<dbReference type="Proteomes" id="UP001318040">
    <property type="component" value="Chromosome 10"/>
</dbReference>
<keyword evidence="4 6" id="KW-1133">Transmembrane helix</keyword>
<gene>
    <name evidence="10 11" type="primary">LOC116941056</name>
</gene>
<evidence type="ECO:0000256" key="4">
    <source>
        <dbReference type="ARBA" id="ARBA00022989"/>
    </source>
</evidence>
<feature type="domain" description="Transmembrane protein 106 N-terminal" evidence="8">
    <location>
        <begin position="30"/>
        <end position="64"/>
    </location>
</feature>
<dbReference type="AlphaFoldDB" id="A0AAJ7WRJ2"/>
<keyword evidence="3 6" id="KW-0812">Transmembrane</keyword>
<evidence type="ECO:0000313" key="11">
    <source>
        <dbReference type="RefSeq" id="XP_032807544.1"/>
    </source>
</evidence>
<dbReference type="InterPro" id="IPR009790">
    <property type="entry name" value="TMEM106"/>
</dbReference>
<feature type="domain" description="Transmembrane protein 106 C-terminal" evidence="7">
    <location>
        <begin position="88"/>
        <end position="225"/>
    </location>
</feature>
<reference evidence="10 11" key="1">
    <citation type="submission" date="2025-04" db="UniProtKB">
        <authorList>
            <consortium name="RefSeq"/>
        </authorList>
    </citation>
    <scope>IDENTIFICATION</scope>
    <source>
        <tissue evidence="10 11">Sperm</tissue>
    </source>
</reference>
<keyword evidence="5 6" id="KW-0472">Membrane</keyword>
<dbReference type="InterPro" id="IPR048509">
    <property type="entry name" value="TMEM106_C"/>
</dbReference>
<feature type="transmembrane region" description="Helical" evidence="6">
    <location>
        <begin position="67"/>
        <end position="87"/>
    </location>
</feature>
<dbReference type="PANTHER" id="PTHR28556:SF4">
    <property type="entry name" value="TRANSMEMBRANE PROTEIN 106A"/>
    <property type="match status" value="1"/>
</dbReference>
<evidence type="ECO:0000256" key="1">
    <source>
        <dbReference type="ARBA" id="ARBA00004308"/>
    </source>
</evidence>
<evidence type="ECO:0000256" key="3">
    <source>
        <dbReference type="ARBA" id="ARBA00022692"/>
    </source>
</evidence>
<evidence type="ECO:0000313" key="9">
    <source>
        <dbReference type="Proteomes" id="UP001318040"/>
    </source>
</evidence>
<evidence type="ECO:0000256" key="6">
    <source>
        <dbReference type="SAM" id="Phobius"/>
    </source>
</evidence>
<name>A0AAJ7WRJ2_PETMA</name>
<evidence type="ECO:0000259" key="8">
    <source>
        <dbReference type="Pfam" id="PF21002"/>
    </source>
</evidence>
<dbReference type="Pfam" id="PF07092">
    <property type="entry name" value="TMEM106"/>
    <property type="match status" value="1"/>
</dbReference>
<comment type="subcellular location">
    <subcellularLocation>
        <location evidence="1">Endomembrane system</location>
    </subcellularLocation>
</comment>
<evidence type="ECO:0000256" key="5">
    <source>
        <dbReference type="ARBA" id="ARBA00023136"/>
    </source>
</evidence>
<proteinExistence type="inferred from homology"/>
<dbReference type="KEGG" id="pmrn:116941056"/>
<dbReference type="PANTHER" id="PTHR28556">
    <property type="entry name" value="TRANSMEMBRANE PROTEIN 106B"/>
    <property type="match status" value="1"/>
</dbReference>
<accession>A0AAJ7WRJ2</accession>
<evidence type="ECO:0000313" key="10">
    <source>
        <dbReference type="RefSeq" id="XP_032807543.1"/>
    </source>
</evidence>
<evidence type="ECO:0000259" key="7">
    <source>
        <dbReference type="Pfam" id="PF07092"/>
    </source>
</evidence>
<dbReference type="RefSeq" id="XP_032807543.1">
    <property type="nucleotide sequence ID" value="XM_032951652.1"/>
</dbReference>
<keyword evidence="9" id="KW-1185">Reference proteome</keyword>
<dbReference type="RefSeq" id="XP_032807544.1">
    <property type="nucleotide sequence ID" value="XM_032951653.1"/>
</dbReference>
<organism evidence="9 11">
    <name type="scientific">Petromyzon marinus</name>
    <name type="common">Sea lamprey</name>
    <dbReference type="NCBI Taxonomy" id="7757"/>
    <lineage>
        <taxon>Eukaryota</taxon>
        <taxon>Metazoa</taxon>
        <taxon>Chordata</taxon>
        <taxon>Craniata</taxon>
        <taxon>Vertebrata</taxon>
        <taxon>Cyclostomata</taxon>
        <taxon>Hyperoartia</taxon>
        <taxon>Petromyzontiformes</taxon>
        <taxon>Petromyzontidae</taxon>
        <taxon>Petromyzon</taxon>
    </lineage>
</organism>
<sequence length="240" mass="27312">MEVEECNAHASETSTLLGILPRHSYACINNCPTCRGTGRVPRDEANRLVALIPLNDHRLKPNKTLQYVLLSMLICLVTSGLLVFFIFPRSVLVSNGDIESVYVFFSENGNTVIMNVTTSIVIENSNYYYIDLYSTCIQVEFGHNVLNKTCFEKGLVVKPHSQGQVRLSIILSIFGIYEYCTKPSIKVHNVFFKLHTTAVMDVLNNHQQKSTIDDFRYFDCGKNVTHPVPIHMESWLPKRY</sequence>
<evidence type="ECO:0000256" key="2">
    <source>
        <dbReference type="ARBA" id="ARBA00008111"/>
    </source>
</evidence>